<name>A0A0G4P0Y4_PENC3</name>
<accession>A0A0G4P0Y4</accession>
<sequence>MKGKICDHLQGVSRVQTELCVMGARQLTIGATLAVEMVYVP</sequence>
<gene>
    <name evidence="1" type="ORF">PCAMFM013_S003g000730</name>
</gene>
<reference evidence="1 2" key="1">
    <citation type="journal article" date="2014" name="Nat. Commun.">
        <title>Multiple recent horizontal transfers of a large genomic region in cheese making fungi.</title>
        <authorList>
            <person name="Cheeseman K."/>
            <person name="Ropars J."/>
            <person name="Renault P."/>
            <person name="Dupont J."/>
            <person name="Gouzy J."/>
            <person name="Branca A."/>
            <person name="Abraham A.L."/>
            <person name="Ceppi M."/>
            <person name="Conseiller E."/>
            <person name="Debuchy R."/>
            <person name="Malagnac F."/>
            <person name="Goarin A."/>
            <person name="Silar P."/>
            <person name="Lacoste S."/>
            <person name="Sallet E."/>
            <person name="Bensimon A."/>
            <person name="Giraud T."/>
            <person name="Brygoo Y."/>
        </authorList>
    </citation>
    <scope>NUCLEOTIDE SEQUENCE [LARGE SCALE GENOMIC DNA]</scope>
    <source>
        <strain evidence="2">FM 013</strain>
    </source>
</reference>
<proteinExistence type="predicted"/>
<evidence type="ECO:0000313" key="1">
    <source>
        <dbReference type="EMBL" id="CRL19938.1"/>
    </source>
</evidence>
<dbReference type="Proteomes" id="UP000053732">
    <property type="component" value="Unassembled WGS sequence"/>
</dbReference>
<keyword evidence="2" id="KW-1185">Reference proteome</keyword>
<protein>
    <submittedName>
        <fullName evidence="1">Str. FM013</fullName>
    </submittedName>
</protein>
<dbReference type="AlphaFoldDB" id="A0A0G4P0Y4"/>
<dbReference type="EMBL" id="HG793136">
    <property type="protein sequence ID" value="CRL19938.1"/>
    <property type="molecule type" value="Genomic_DNA"/>
</dbReference>
<organism evidence="1 2">
    <name type="scientific">Penicillium camemberti (strain FM 013)</name>
    <dbReference type="NCBI Taxonomy" id="1429867"/>
    <lineage>
        <taxon>Eukaryota</taxon>
        <taxon>Fungi</taxon>
        <taxon>Dikarya</taxon>
        <taxon>Ascomycota</taxon>
        <taxon>Pezizomycotina</taxon>
        <taxon>Eurotiomycetes</taxon>
        <taxon>Eurotiomycetidae</taxon>
        <taxon>Eurotiales</taxon>
        <taxon>Aspergillaceae</taxon>
        <taxon>Penicillium</taxon>
    </lineage>
</organism>
<evidence type="ECO:0000313" key="2">
    <source>
        <dbReference type="Proteomes" id="UP000053732"/>
    </source>
</evidence>